<dbReference type="SUPFAM" id="SSF48498">
    <property type="entry name" value="Tetracyclin repressor-like, C-terminal domain"/>
    <property type="match status" value="1"/>
</dbReference>
<dbReference type="SUPFAM" id="SSF46689">
    <property type="entry name" value="Homeodomain-like"/>
    <property type="match status" value="1"/>
</dbReference>
<keyword evidence="1" id="KW-0238">DNA-binding</keyword>
<evidence type="ECO:0000259" key="2">
    <source>
        <dbReference type="Pfam" id="PF00440"/>
    </source>
</evidence>
<dbReference type="OrthoDB" id="5816932at2"/>
<dbReference type="InterPro" id="IPR009057">
    <property type="entry name" value="Homeodomain-like_sf"/>
</dbReference>
<dbReference type="EMBL" id="FUKJ01000177">
    <property type="protein sequence ID" value="SJM92219.1"/>
    <property type="molecule type" value="Genomic_DNA"/>
</dbReference>
<name>A0A1R4H7N8_9GAMM</name>
<dbReference type="GO" id="GO:0003677">
    <property type="term" value="F:DNA binding"/>
    <property type="evidence" value="ECO:0007669"/>
    <property type="project" value="UniProtKB-KW"/>
</dbReference>
<dbReference type="PANTHER" id="PTHR43479">
    <property type="entry name" value="ACREF/ENVCD OPERON REPRESSOR-RELATED"/>
    <property type="match status" value="1"/>
</dbReference>
<organism evidence="3 4">
    <name type="scientific">Crenothrix polyspora</name>
    <dbReference type="NCBI Taxonomy" id="360316"/>
    <lineage>
        <taxon>Bacteria</taxon>
        <taxon>Pseudomonadati</taxon>
        <taxon>Pseudomonadota</taxon>
        <taxon>Gammaproteobacteria</taxon>
        <taxon>Methylococcales</taxon>
        <taxon>Crenotrichaceae</taxon>
        <taxon>Crenothrix</taxon>
    </lineage>
</organism>
<keyword evidence="4" id="KW-1185">Reference proteome</keyword>
<proteinExistence type="predicted"/>
<dbReference type="InterPro" id="IPR050624">
    <property type="entry name" value="HTH-type_Tx_Regulator"/>
</dbReference>
<gene>
    <name evidence="3" type="ORF">CRENPOLYSF2_2580009</name>
</gene>
<dbReference type="RefSeq" id="WP_087146877.1">
    <property type="nucleotide sequence ID" value="NZ_FUKJ01000177.1"/>
</dbReference>
<dbReference type="Pfam" id="PF00440">
    <property type="entry name" value="TetR_N"/>
    <property type="match status" value="1"/>
</dbReference>
<feature type="domain" description="HTH tetR-type" evidence="2">
    <location>
        <begin position="18"/>
        <end position="65"/>
    </location>
</feature>
<evidence type="ECO:0000313" key="3">
    <source>
        <dbReference type="EMBL" id="SJM92219.1"/>
    </source>
</evidence>
<evidence type="ECO:0000256" key="1">
    <source>
        <dbReference type="ARBA" id="ARBA00023125"/>
    </source>
</evidence>
<reference evidence="4" key="1">
    <citation type="submission" date="2017-02" db="EMBL/GenBank/DDBJ databases">
        <authorList>
            <person name="Daims H."/>
        </authorList>
    </citation>
    <scope>NUCLEOTIDE SEQUENCE [LARGE SCALE GENOMIC DNA]</scope>
</reference>
<dbReference type="PANTHER" id="PTHR43479:SF11">
    <property type="entry name" value="ACREF_ENVCD OPERON REPRESSOR-RELATED"/>
    <property type="match status" value="1"/>
</dbReference>
<dbReference type="Proteomes" id="UP000195442">
    <property type="component" value="Unassembled WGS sequence"/>
</dbReference>
<dbReference type="Gene3D" id="1.10.357.10">
    <property type="entry name" value="Tetracycline Repressor, domain 2"/>
    <property type="match status" value="1"/>
</dbReference>
<evidence type="ECO:0000313" key="4">
    <source>
        <dbReference type="Proteomes" id="UP000195442"/>
    </source>
</evidence>
<sequence length="200" mass="22464">MDQEKLDTQTNVETQDHILLAALKLFTEKGYFNTSLIDIKQATGIKTLPILYQHFSTKQAIAAALYANIVDSLNISIDDIRRKNQKSSEQLRGIVDLLFKLTDDAPDVMKFLLLLKCDEFLPDAKPIMETAAFGKVIKIIQAGIKAGEIRNIDSVLINAHFFGIINNTLRLVLSGELDKKADAYQTQTWLSAWNVIANKR</sequence>
<dbReference type="InterPro" id="IPR036271">
    <property type="entry name" value="Tet_transcr_reg_TetR-rel_C_sf"/>
</dbReference>
<dbReference type="AlphaFoldDB" id="A0A1R4H7N8"/>
<protein>
    <submittedName>
        <fullName evidence="3">Transcriptional regulator</fullName>
    </submittedName>
</protein>
<dbReference type="InterPro" id="IPR001647">
    <property type="entry name" value="HTH_TetR"/>
</dbReference>
<accession>A0A1R4H7N8</accession>